<sequence length="222" mass="24412">MNRFSNSVTRTCERSTIGEGCSDDISGLDSQTCFCRTDYCNSAQNAYSSRVAGLLGGLYLVVYIEYGFPSDELLRMSADVSCYICGGCNDAFEVSKAQTASGCKSCKKFKEWGDYSSTIIRTCDLSTIGDGCSDEIAGIDSQTCYCRTDFCNSAQNIYGPEEAESDPEDAEGKTAEKSGVSCLRHQKRALLAYDTLHRRDRCEGLGVRRRLDKRGTCTDSWI</sequence>
<reference evidence="1" key="1">
    <citation type="submission" date="2022-11" db="EMBL/GenBank/DDBJ databases">
        <title>Centuries of genome instability and evolution in soft-shell clam transmissible cancer (bioRxiv).</title>
        <authorList>
            <person name="Hart S.F.M."/>
            <person name="Yonemitsu M.A."/>
            <person name="Giersch R.M."/>
            <person name="Beal B.F."/>
            <person name="Arriagada G."/>
            <person name="Davis B.W."/>
            <person name="Ostrander E.A."/>
            <person name="Goff S.P."/>
            <person name="Metzger M.J."/>
        </authorList>
    </citation>
    <scope>NUCLEOTIDE SEQUENCE</scope>
    <source>
        <strain evidence="1">MELC-2E11</strain>
        <tissue evidence="1">Siphon/mantle</tissue>
    </source>
</reference>
<gene>
    <name evidence="1" type="ORF">MAR_030478</name>
</gene>
<dbReference type="EMBL" id="CP111021">
    <property type="protein sequence ID" value="WAR15884.1"/>
    <property type="molecule type" value="Genomic_DNA"/>
</dbReference>
<protein>
    <recommendedName>
        <fullName evidence="3">Sodefrin-like factor</fullName>
    </recommendedName>
</protein>
<evidence type="ECO:0000313" key="1">
    <source>
        <dbReference type="EMBL" id="WAR15884.1"/>
    </source>
</evidence>
<keyword evidence="2" id="KW-1185">Reference proteome</keyword>
<accession>A0ABY7F3C2</accession>
<evidence type="ECO:0008006" key="3">
    <source>
        <dbReference type="Google" id="ProtNLM"/>
    </source>
</evidence>
<organism evidence="1 2">
    <name type="scientific">Mya arenaria</name>
    <name type="common">Soft-shell clam</name>
    <dbReference type="NCBI Taxonomy" id="6604"/>
    <lineage>
        <taxon>Eukaryota</taxon>
        <taxon>Metazoa</taxon>
        <taxon>Spiralia</taxon>
        <taxon>Lophotrochozoa</taxon>
        <taxon>Mollusca</taxon>
        <taxon>Bivalvia</taxon>
        <taxon>Autobranchia</taxon>
        <taxon>Heteroconchia</taxon>
        <taxon>Euheterodonta</taxon>
        <taxon>Imparidentia</taxon>
        <taxon>Neoheterodontei</taxon>
        <taxon>Myida</taxon>
        <taxon>Myoidea</taxon>
        <taxon>Myidae</taxon>
        <taxon>Mya</taxon>
    </lineage>
</organism>
<name>A0ABY7F3C2_MYAAR</name>
<proteinExistence type="predicted"/>
<dbReference type="Proteomes" id="UP001164746">
    <property type="component" value="Chromosome 10"/>
</dbReference>
<evidence type="ECO:0000313" key="2">
    <source>
        <dbReference type="Proteomes" id="UP001164746"/>
    </source>
</evidence>
<feature type="non-terminal residue" evidence="1">
    <location>
        <position position="1"/>
    </location>
</feature>